<protein>
    <recommendedName>
        <fullName evidence="4">DUF2628 domain-containing protein</fullName>
    </recommendedName>
</protein>
<gene>
    <name evidence="2" type="ORF">FD16_GL002099</name>
</gene>
<evidence type="ECO:0000256" key="1">
    <source>
        <dbReference type="SAM" id="Phobius"/>
    </source>
</evidence>
<dbReference type="AlphaFoldDB" id="A0A0R1VT69"/>
<name>A0A0R1VT69_9LACO</name>
<proteinExistence type="predicted"/>
<sequence length="109" mass="12370">MVIVKMMINLTNSQTSHFKQVKVGFSWTTFFFGCLPALFRGDWKWFFIIALIEIIFGIPTIGFGAGIIGIIFSFIYNKLYINDLLSNGYVAADEASNRILQSRGFTINK</sequence>
<evidence type="ECO:0008006" key="4">
    <source>
        <dbReference type="Google" id="ProtNLM"/>
    </source>
</evidence>
<dbReference type="PROSITE" id="PS51257">
    <property type="entry name" value="PROKAR_LIPOPROTEIN"/>
    <property type="match status" value="1"/>
</dbReference>
<keyword evidence="1" id="KW-0472">Membrane</keyword>
<reference evidence="2 3" key="1">
    <citation type="journal article" date="2015" name="Genome Announc.">
        <title>Expanding the biotechnology potential of lactobacilli through comparative genomics of 213 strains and associated genera.</title>
        <authorList>
            <person name="Sun Z."/>
            <person name="Harris H.M."/>
            <person name="McCann A."/>
            <person name="Guo C."/>
            <person name="Argimon S."/>
            <person name="Zhang W."/>
            <person name="Yang X."/>
            <person name="Jeffery I.B."/>
            <person name="Cooney J.C."/>
            <person name="Kagawa T.F."/>
            <person name="Liu W."/>
            <person name="Song Y."/>
            <person name="Salvetti E."/>
            <person name="Wrobel A."/>
            <person name="Rasinkangas P."/>
            <person name="Parkhill J."/>
            <person name="Rea M.C."/>
            <person name="O'Sullivan O."/>
            <person name="Ritari J."/>
            <person name="Douillard F.P."/>
            <person name="Paul Ross R."/>
            <person name="Yang R."/>
            <person name="Briner A.E."/>
            <person name="Felis G.E."/>
            <person name="de Vos W.M."/>
            <person name="Barrangou R."/>
            <person name="Klaenhammer T.R."/>
            <person name="Caufield P.W."/>
            <person name="Cui Y."/>
            <person name="Zhang H."/>
            <person name="O'Toole P.W."/>
        </authorList>
    </citation>
    <scope>NUCLEOTIDE SEQUENCE [LARGE SCALE GENOMIC DNA]</scope>
    <source>
        <strain evidence="2 3">DSM 5007</strain>
    </source>
</reference>
<dbReference type="STRING" id="1423807.FD16_GL002099"/>
<dbReference type="eggNOG" id="ENOG5032ZT4">
    <property type="taxonomic scope" value="Bacteria"/>
</dbReference>
<dbReference type="PATRIC" id="fig|1423807.3.peg.2156"/>
<keyword evidence="3" id="KW-1185">Reference proteome</keyword>
<accession>A0A0R1VT69</accession>
<evidence type="ECO:0000313" key="3">
    <source>
        <dbReference type="Proteomes" id="UP000051820"/>
    </source>
</evidence>
<comment type="caution">
    <text evidence="2">The sequence shown here is derived from an EMBL/GenBank/DDBJ whole genome shotgun (WGS) entry which is preliminary data.</text>
</comment>
<organism evidence="2 3">
    <name type="scientific">Paucilactobacillus suebicus DSM 5007 = KCTC 3549</name>
    <dbReference type="NCBI Taxonomy" id="1423807"/>
    <lineage>
        <taxon>Bacteria</taxon>
        <taxon>Bacillati</taxon>
        <taxon>Bacillota</taxon>
        <taxon>Bacilli</taxon>
        <taxon>Lactobacillales</taxon>
        <taxon>Lactobacillaceae</taxon>
        <taxon>Paucilactobacillus</taxon>
    </lineage>
</organism>
<keyword evidence="1" id="KW-1133">Transmembrane helix</keyword>
<feature type="transmembrane region" description="Helical" evidence="1">
    <location>
        <begin position="21"/>
        <end position="39"/>
    </location>
</feature>
<dbReference type="EMBL" id="AZGF01000059">
    <property type="protein sequence ID" value="KRM08922.1"/>
    <property type="molecule type" value="Genomic_DNA"/>
</dbReference>
<evidence type="ECO:0000313" key="2">
    <source>
        <dbReference type="EMBL" id="KRM08922.1"/>
    </source>
</evidence>
<keyword evidence="1" id="KW-0812">Transmembrane</keyword>
<feature type="transmembrane region" description="Helical" evidence="1">
    <location>
        <begin position="45"/>
        <end position="76"/>
    </location>
</feature>
<dbReference type="Proteomes" id="UP000051820">
    <property type="component" value="Unassembled WGS sequence"/>
</dbReference>